<dbReference type="GO" id="GO:0006740">
    <property type="term" value="P:NADPH regeneration"/>
    <property type="evidence" value="ECO:0007669"/>
    <property type="project" value="TreeGrafter"/>
</dbReference>
<accession>A0A7S2RDR0</accession>
<dbReference type="Gene3D" id="3.30.360.10">
    <property type="entry name" value="Dihydrodipicolinate Reductase, domain 2"/>
    <property type="match status" value="1"/>
</dbReference>
<dbReference type="GO" id="GO:0005737">
    <property type="term" value="C:cytoplasm"/>
    <property type="evidence" value="ECO:0007669"/>
    <property type="project" value="TreeGrafter"/>
</dbReference>
<dbReference type="SUPFAM" id="SSF51735">
    <property type="entry name" value="NAD(P)-binding Rossmann-fold domains"/>
    <property type="match status" value="1"/>
</dbReference>
<sequence length="420" mass="46314">MGKVDCLMIGTGEYTTGYSPSAVAKSDKSAGVVGVTMFDMRRRGKVDRLGLCGVNGKKLPEIRAHLDKAIAKTYKDMDCAVECFPGDDQVDAAAYIKALDSFKPGDAVTVFTPDDTHFTITKAAVERGLHVLTTKPLVKTLAEHVELMELALKHNVLIMCEVHKRFDPIYTDARDRIARMGSFSFIDSYMSQPKTQLHTFKSWAGKSSDISYYLNSHHIDFHEWCVDGKSRPIRVTASAATGVAKKFVNAQDCEDTITLVVQWENMIDGSLGTAVYTSSWIAPKAEVHSQQRFFYMGHDGEVRVDQAHRGYEVATDENGYASCNPLFMKYTPNPRGEFAGQLGYGYRSIEAFIDAVDAIQTGEKTVIEFNETLPTIHTTLLTTAILEAGRISLDSKCMPVSLDYDGESCHPKGLTVLGGN</sequence>
<dbReference type="EMBL" id="HBHK01003913">
    <property type="protein sequence ID" value="CAD9668110.1"/>
    <property type="molecule type" value="Transcribed_RNA"/>
</dbReference>
<dbReference type="FunFam" id="3.30.360.10:FF:000030">
    <property type="entry name" value="NAD binding Rossmann fold oxidoreductase"/>
    <property type="match status" value="1"/>
</dbReference>
<organism evidence="2">
    <name type="scientific">Mucochytrium quahogii</name>
    <dbReference type="NCBI Taxonomy" id="96639"/>
    <lineage>
        <taxon>Eukaryota</taxon>
        <taxon>Sar</taxon>
        <taxon>Stramenopiles</taxon>
        <taxon>Bigyra</taxon>
        <taxon>Labyrinthulomycetes</taxon>
        <taxon>Thraustochytrida</taxon>
        <taxon>Thraustochytriidae</taxon>
        <taxon>Mucochytrium</taxon>
    </lineage>
</organism>
<proteinExistence type="predicted"/>
<reference evidence="2" key="1">
    <citation type="submission" date="2021-01" db="EMBL/GenBank/DDBJ databases">
        <authorList>
            <person name="Corre E."/>
            <person name="Pelletier E."/>
            <person name="Niang G."/>
            <person name="Scheremetjew M."/>
            <person name="Finn R."/>
            <person name="Kale V."/>
            <person name="Holt S."/>
            <person name="Cochrane G."/>
            <person name="Meng A."/>
            <person name="Brown T."/>
            <person name="Cohen L."/>
        </authorList>
    </citation>
    <scope>NUCLEOTIDE SEQUENCE</scope>
    <source>
        <strain evidence="2">NY070348D</strain>
    </source>
</reference>
<dbReference type="PANTHER" id="PTHR42840">
    <property type="entry name" value="NAD(P)-BINDING ROSSMANN-FOLD SUPERFAMILY PROTEIN-RELATED"/>
    <property type="match status" value="1"/>
</dbReference>
<protein>
    <recommendedName>
        <fullName evidence="1">Gfo/Idh/MocA-like oxidoreductase N-terminal domain-containing protein</fullName>
    </recommendedName>
</protein>
<dbReference type="AlphaFoldDB" id="A0A7S2RDR0"/>
<feature type="domain" description="Gfo/Idh/MocA-like oxidoreductase N-terminal" evidence="1">
    <location>
        <begin position="86"/>
        <end position="159"/>
    </location>
</feature>
<evidence type="ECO:0000259" key="1">
    <source>
        <dbReference type="Pfam" id="PF01408"/>
    </source>
</evidence>
<dbReference type="SUPFAM" id="SSF55347">
    <property type="entry name" value="Glyceraldehyde-3-phosphate dehydrogenase-like, C-terminal domain"/>
    <property type="match status" value="1"/>
</dbReference>
<dbReference type="Pfam" id="PF01408">
    <property type="entry name" value="GFO_IDH_MocA"/>
    <property type="match status" value="1"/>
</dbReference>
<evidence type="ECO:0000313" key="2">
    <source>
        <dbReference type="EMBL" id="CAD9668110.1"/>
    </source>
</evidence>
<gene>
    <name evidence="2" type="ORF">QSP1433_LOCUS2314</name>
</gene>
<name>A0A7S2RDR0_9STRA</name>
<dbReference type="InterPro" id="IPR036291">
    <property type="entry name" value="NAD(P)-bd_dom_sf"/>
</dbReference>
<dbReference type="GO" id="GO:0016491">
    <property type="term" value="F:oxidoreductase activity"/>
    <property type="evidence" value="ECO:0007669"/>
    <property type="project" value="TreeGrafter"/>
</dbReference>
<dbReference type="InterPro" id="IPR000683">
    <property type="entry name" value="Gfo/Idh/MocA-like_OxRdtase_N"/>
</dbReference>
<dbReference type="GO" id="GO:0000166">
    <property type="term" value="F:nucleotide binding"/>
    <property type="evidence" value="ECO:0007669"/>
    <property type="project" value="InterPro"/>
</dbReference>
<dbReference type="PANTHER" id="PTHR42840:SF6">
    <property type="entry name" value="BINDING ROSSMANN FOLD OXIDOREDUCTASE, PUTATIVE (AFU_ORTHOLOGUE AFUA_3G11930)-RELATED"/>
    <property type="match status" value="1"/>
</dbReference>
<dbReference type="Gene3D" id="3.40.50.720">
    <property type="entry name" value="NAD(P)-binding Rossmann-like Domain"/>
    <property type="match status" value="1"/>
</dbReference>